<dbReference type="EMBL" id="CP035491">
    <property type="protein sequence ID" value="QAY72385.1"/>
    <property type="molecule type" value="Genomic_DNA"/>
</dbReference>
<feature type="binding site" evidence="1">
    <location>
        <position position="419"/>
    </location>
    <ligand>
        <name>Mg(2+)</name>
        <dbReference type="ChEBI" id="CHEBI:18420"/>
        <label>1</label>
    </ligand>
</feature>
<protein>
    <submittedName>
        <fullName evidence="2">ADP-ribosylglycohydrolase family protein</fullName>
    </submittedName>
</protein>
<reference evidence="2 3" key="1">
    <citation type="submission" date="2019-01" db="EMBL/GenBank/DDBJ databases">
        <title>Genome sequencing of strain FW100M-8.</title>
        <authorList>
            <person name="Heo J."/>
            <person name="Kim S.-J."/>
            <person name="Kim J.-S."/>
            <person name="Hong S.-B."/>
            <person name="Kwon S.-W."/>
        </authorList>
    </citation>
    <scope>NUCLEOTIDE SEQUENCE [LARGE SCALE GENOMIC DNA]</scope>
    <source>
        <strain evidence="2 3">FW100M-8</strain>
    </source>
</reference>
<evidence type="ECO:0000313" key="2">
    <source>
        <dbReference type="EMBL" id="QAY72385.1"/>
    </source>
</evidence>
<sequence>MLTDPTTTTRGVASVAIFLDTPPSWQAELRRCKWICTGKGPSVHDPLSSFDLVSDELDQRTETGYDVTAQRAAFAATDPDDVAALEGILESLEHAERAPGWAYEEPESLGDILDSLPVADSPGRPGDAEVERRIHGAWLGRIAGCNLGKPVEWGPHWTTTHLREYLELADAWPLRDYFPVLDPMPARFELRENWPETTRGNVDGSARDDDIDYPILGLHLLEQHGAGLTRNHVAESWLTLLPYLQVYTAERAAYTNLINNVPIERVATVRNPYREWIGALIRGDVFGWTNPGDPRAAAALAYEDASLSHVANGVYGEIWAAAITSCAFGAATVEEAFEASLDHVPPRSRLAEALRDVQRMHRDGLTWEQAIEAIQLRYGRYSWVHTINNAAIIAAGLLWGEGDYAATVGLTVQGGWDTDSNGATAGSVAGIVLGADRLPANFIEPLHDRTRSALFGFDHSRISDLARRTAVLARAGAAVG</sequence>
<dbReference type="SUPFAM" id="SSF101478">
    <property type="entry name" value="ADP-ribosylglycohydrolase"/>
    <property type="match status" value="1"/>
</dbReference>
<keyword evidence="1" id="KW-0479">Metal-binding</keyword>
<accession>A0A4P6F9U6</accession>
<dbReference type="OrthoDB" id="9814159at2"/>
<dbReference type="Gene3D" id="1.10.4080.10">
    <property type="entry name" value="ADP-ribosylation/Crystallin J1"/>
    <property type="match status" value="1"/>
</dbReference>
<dbReference type="Pfam" id="PF03747">
    <property type="entry name" value="ADP_ribosyl_GH"/>
    <property type="match status" value="1"/>
</dbReference>
<dbReference type="KEGG" id="agf:ET445_02575"/>
<comment type="cofactor">
    <cofactor evidence="1">
        <name>Mg(2+)</name>
        <dbReference type="ChEBI" id="CHEBI:18420"/>
    </cofactor>
    <text evidence="1">Binds 2 magnesium ions per subunit.</text>
</comment>
<dbReference type="GO" id="GO:0046872">
    <property type="term" value="F:metal ion binding"/>
    <property type="evidence" value="ECO:0007669"/>
    <property type="project" value="UniProtKB-KW"/>
</dbReference>
<dbReference type="AlphaFoldDB" id="A0A4P6F9U6"/>
<keyword evidence="3" id="KW-1185">Reference proteome</keyword>
<name>A0A4P6F9U6_9MICO</name>
<feature type="binding site" evidence="1">
    <location>
        <position position="417"/>
    </location>
    <ligand>
        <name>Mg(2+)</name>
        <dbReference type="ChEBI" id="CHEBI:18420"/>
        <label>1</label>
    </ligand>
</feature>
<dbReference type="GO" id="GO:0016787">
    <property type="term" value="F:hydrolase activity"/>
    <property type="evidence" value="ECO:0007669"/>
    <property type="project" value="UniProtKB-KW"/>
</dbReference>
<keyword evidence="2" id="KW-0378">Hydrolase</keyword>
<organism evidence="2 3">
    <name type="scientific">Agromyces protaetiae</name>
    <dbReference type="NCBI Taxonomy" id="2509455"/>
    <lineage>
        <taxon>Bacteria</taxon>
        <taxon>Bacillati</taxon>
        <taxon>Actinomycetota</taxon>
        <taxon>Actinomycetes</taxon>
        <taxon>Micrococcales</taxon>
        <taxon>Microbacteriaceae</taxon>
        <taxon>Agromyces</taxon>
    </lineage>
</organism>
<dbReference type="InterPro" id="IPR005502">
    <property type="entry name" value="Ribosyl_crysJ1"/>
</dbReference>
<evidence type="ECO:0000313" key="3">
    <source>
        <dbReference type="Proteomes" id="UP000291259"/>
    </source>
</evidence>
<proteinExistence type="predicted"/>
<dbReference type="InterPro" id="IPR036705">
    <property type="entry name" value="Ribosyl_crysJ1_sf"/>
</dbReference>
<keyword evidence="1" id="KW-0460">Magnesium</keyword>
<gene>
    <name evidence="2" type="ORF">ET445_02575</name>
</gene>
<evidence type="ECO:0000256" key="1">
    <source>
        <dbReference type="PIRSR" id="PIRSR605502-1"/>
    </source>
</evidence>
<dbReference type="Proteomes" id="UP000291259">
    <property type="component" value="Chromosome"/>
</dbReference>
<feature type="binding site" evidence="1">
    <location>
        <position position="420"/>
    </location>
    <ligand>
        <name>Mg(2+)</name>
        <dbReference type="ChEBI" id="CHEBI:18420"/>
        <label>1</label>
    </ligand>
</feature>